<dbReference type="Pfam" id="PF13450">
    <property type="entry name" value="NAD_binding_8"/>
    <property type="match status" value="1"/>
</dbReference>
<proteinExistence type="predicted"/>
<keyword evidence="6" id="KW-1133">Transmembrane helix</keyword>
<evidence type="ECO:0000256" key="3">
    <source>
        <dbReference type="ARBA" id="ARBA00022827"/>
    </source>
</evidence>
<keyword evidence="2" id="KW-0732">Signal</keyword>
<dbReference type="PROSITE" id="PS51257">
    <property type="entry name" value="PROKAR_LIPOPROTEIN"/>
    <property type="match status" value="1"/>
</dbReference>
<evidence type="ECO:0000256" key="6">
    <source>
        <dbReference type="SAM" id="Phobius"/>
    </source>
</evidence>
<protein>
    <submittedName>
        <fullName evidence="7">Uncharacterized protein</fullName>
    </submittedName>
</protein>
<organism evidence="7">
    <name type="scientific">hydrothermal vent metagenome</name>
    <dbReference type="NCBI Taxonomy" id="652676"/>
    <lineage>
        <taxon>unclassified sequences</taxon>
        <taxon>metagenomes</taxon>
        <taxon>ecological metagenomes</taxon>
    </lineage>
</organism>
<evidence type="ECO:0000256" key="1">
    <source>
        <dbReference type="ARBA" id="ARBA00022630"/>
    </source>
</evidence>
<feature type="non-terminal residue" evidence="7">
    <location>
        <position position="71"/>
    </location>
</feature>
<evidence type="ECO:0000256" key="4">
    <source>
        <dbReference type="ARBA" id="ARBA00022857"/>
    </source>
</evidence>
<dbReference type="InterPro" id="IPR036188">
    <property type="entry name" value="FAD/NAD-bd_sf"/>
</dbReference>
<dbReference type="AlphaFoldDB" id="A0A3B1D368"/>
<dbReference type="InterPro" id="IPR052206">
    <property type="entry name" value="Retinol_saturase"/>
</dbReference>
<evidence type="ECO:0000256" key="2">
    <source>
        <dbReference type="ARBA" id="ARBA00022729"/>
    </source>
</evidence>
<keyword evidence="6" id="KW-0812">Transmembrane</keyword>
<keyword evidence="4" id="KW-0521">NADP</keyword>
<sequence length="71" mass="7510">MSGKNNHYDVIIIGAGIGGLVCGCYLAKAGMKVLIAEQHHKPGGYCTSFKRKGFTFDAAAHSFGSYREGGN</sequence>
<dbReference type="PANTHER" id="PTHR46091:SF3">
    <property type="entry name" value="AMINE OXIDASE DOMAIN-CONTAINING PROTEIN"/>
    <property type="match status" value="1"/>
</dbReference>
<keyword evidence="1" id="KW-0285">Flavoprotein</keyword>
<accession>A0A3B1D368</accession>
<evidence type="ECO:0000256" key="5">
    <source>
        <dbReference type="ARBA" id="ARBA00023027"/>
    </source>
</evidence>
<dbReference type="Gene3D" id="3.50.50.60">
    <property type="entry name" value="FAD/NAD(P)-binding domain"/>
    <property type="match status" value="1"/>
</dbReference>
<feature type="transmembrane region" description="Helical" evidence="6">
    <location>
        <begin position="6"/>
        <end position="27"/>
    </location>
</feature>
<name>A0A3B1D368_9ZZZZ</name>
<gene>
    <name evidence="7" type="ORF">MNBD_NITROSPIRAE02-873</name>
</gene>
<evidence type="ECO:0000313" key="7">
    <source>
        <dbReference type="EMBL" id="VAX33221.1"/>
    </source>
</evidence>
<dbReference type="PANTHER" id="PTHR46091">
    <property type="entry name" value="BLR7054 PROTEIN"/>
    <property type="match status" value="1"/>
</dbReference>
<keyword evidence="5" id="KW-0520">NAD</keyword>
<dbReference type="EMBL" id="UOGH01000287">
    <property type="protein sequence ID" value="VAX33221.1"/>
    <property type="molecule type" value="Genomic_DNA"/>
</dbReference>
<dbReference type="SUPFAM" id="SSF51905">
    <property type="entry name" value="FAD/NAD(P)-binding domain"/>
    <property type="match status" value="1"/>
</dbReference>
<keyword evidence="6" id="KW-0472">Membrane</keyword>
<keyword evidence="3" id="KW-0274">FAD</keyword>
<reference evidence="7" key="1">
    <citation type="submission" date="2018-06" db="EMBL/GenBank/DDBJ databases">
        <authorList>
            <person name="Zhirakovskaya E."/>
        </authorList>
    </citation>
    <scope>NUCLEOTIDE SEQUENCE</scope>
</reference>